<dbReference type="RefSeq" id="WP_042693500.1">
    <property type="nucleotide sequence ID" value="NZ_CABMAB010000022.1"/>
</dbReference>
<accession>A0A165ZYF4</accession>
<evidence type="ECO:0000313" key="1">
    <source>
        <dbReference type="EMBL" id="KZX11328.1"/>
    </source>
</evidence>
<dbReference type="AlphaFoldDB" id="A0A165ZYF4"/>
<name>A0A165ZYF4_METOA</name>
<protein>
    <submittedName>
        <fullName evidence="1">Uncharacterized protein</fullName>
    </submittedName>
</protein>
<keyword evidence="2" id="KW-1185">Reference proteome</keyword>
<evidence type="ECO:0000313" key="2">
    <source>
        <dbReference type="Proteomes" id="UP000077428"/>
    </source>
</evidence>
<reference evidence="2" key="1">
    <citation type="journal article" date="2016" name="Genome Announc.">
        <title>Draft Genome Sequences of Methanobrevibacter curvatus DSM11111, Methanobrevibacter cuticularis DSM11139, Methanobrevibacter filiformis DSM11501, and Methanobrevibacter oralis DSM7256.</title>
        <authorList>
            <person name="Poehlein A."/>
            <person name="Seedorf H."/>
        </authorList>
    </citation>
    <scope>NUCLEOTIDE SEQUENCE [LARGE SCALE GENOMIC DNA]</scope>
    <source>
        <strain evidence="2">DSM 7256 / JCM 30027 / ZR</strain>
    </source>
</reference>
<dbReference type="PATRIC" id="fig|66851.6.peg.1713"/>
<gene>
    <name evidence="1" type="ORF">MBORA_15730</name>
</gene>
<comment type="caution">
    <text evidence="1">The sequence shown here is derived from an EMBL/GenBank/DDBJ whole genome shotgun (WGS) entry which is preliminary data.</text>
</comment>
<organism evidence="1 2">
    <name type="scientific">Methanobrevibacter oralis</name>
    <dbReference type="NCBI Taxonomy" id="66851"/>
    <lineage>
        <taxon>Archaea</taxon>
        <taxon>Methanobacteriati</taxon>
        <taxon>Methanobacteriota</taxon>
        <taxon>Methanomada group</taxon>
        <taxon>Methanobacteria</taxon>
        <taxon>Methanobacteriales</taxon>
        <taxon>Methanobacteriaceae</taxon>
        <taxon>Methanobrevibacter</taxon>
    </lineage>
</organism>
<dbReference type="EMBL" id="LWMU01000092">
    <property type="protein sequence ID" value="KZX11328.1"/>
    <property type="molecule type" value="Genomic_DNA"/>
</dbReference>
<dbReference type="Proteomes" id="UP000077428">
    <property type="component" value="Unassembled WGS sequence"/>
</dbReference>
<dbReference type="STRING" id="66851.MBORA_15730"/>
<proteinExistence type="predicted"/>
<sequence>MSLHKIKENSFVEEYFQSPSSQEDISYKESIMEYDRFFDKKFDELYDHFLVLNNTELKEFIKSHDDLLLLIDKINPLLKKIFPNFVYILDFNQDPEFQYLNQVVIYIHIGQSSFDENWALLRQLNKEIINIGEFPSQLKRLLSVDLW</sequence>